<proteinExistence type="predicted"/>
<evidence type="ECO:0000259" key="1">
    <source>
        <dbReference type="PROSITE" id="PS51186"/>
    </source>
</evidence>
<dbReference type="PANTHER" id="PTHR41700">
    <property type="entry name" value="GCN5-RELATED N-ACETYLTRANSFERASE"/>
    <property type="match status" value="1"/>
</dbReference>
<dbReference type="RefSeq" id="WP_015237356.1">
    <property type="nucleotide sequence ID" value="NC_019793.1"/>
</dbReference>
<dbReference type="InterPro" id="IPR038764">
    <property type="entry name" value="GNAT_N_AcTrfase_prd"/>
</dbReference>
<dbReference type="PROSITE" id="PS51186">
    <property type="entry name" value="GNAT"/>
    <property type="match status" value="1"/>
</dbReference>
<dbReference type="PANTHER" id="PTHR41700:SF1">
    <property type="entry name" value="N-ACETYLTRANSFERASE DOMAIN-CONTAINING PROTEIN"/>
    <property type="match status" value="1"/>
</dbReference>
<dbReference type="Proteomes" id="UP000010467">
    <property type="component" value="Chromosome"/>
</dbReference>
<dbReference type="KEGG" id="dpd:Deipe_3634"/>
<dbReference type="SUPFAM" id="SSF55729">
    <property type="entry name" value="Acyl-CoA N-acyltransferases (Nat)"/>
    <property type="match status" value="1"/>
</dbReference>
<name>L0A7M7_DEIPD</name>
<feature type="domain" description="N-acetyltransferase" evidence="1">
    <location>
        <begin position="10"/>
        <end position="168"/>
    </location>
</feature>
<sequence>MSHTLPEAALSVRELRGASEAIQVEELQLATWGRHERDVVPRGILVALQLQGGLLAGAFHGTEMIGFVLGFPTRDPAVQHSHMLAVTPGQRKSGAALALKSFQRTWCLERGITRVVWTFDPLRGLNANFNLCKLGAVIRHYYPDLYGPMSGINAGVPSDRVLAEWELRSASVESALSGQLPVVNAQELPLINPAAPTAFMTHLSAPRLGFQIPPDYGELLTQELALAQEWRRHGRDALQCYFAAGYAIRGFCRTPRNLYVLEREVPPTPAS</sequence>
<gene>
    <name evidence="2" type="ordered locus">Deipe_3634</name>
</gene>
<keyword evidence="3" id="KW-1185">Reference proteome</keyword>
<dbReference type="AlphaFoldDB" id="L0A7M7"/>
<dbReference type="Gene3D" id="3.40.630.30">
    <property type="match status" value="1"/>
</dbReference>
<dbReference type="GO" id="GO:0016747">
    <property type="term" value="F:acyltransferase activity, transferring groups other than amino-acyl groups"/>
    <property type="evidence" value="ECO:0007669"/>
    <property type="project" value="InterPro"/>
</dbReference>
<dbReference type="InterPro" id="IPR000182">
    <property type="entry name" value="GNAT_dom"/>
</dbReference>
<evidence type="ECO:0000313" key="3">
    <source>
        <dbReference type="Proteomes" id="UP000010467"/>
    </source>
</evidence>
<dbReference type="STRING" id="937777.Deipe_3634"/>
<accession>L0A7M7</accession>
<dbReference type="eggNOG" id="COG3375">
    <property type="taxonomic scope" value="Bacteria"/>
</dbReference>
<dbReference type="PATRIC" id="fig|937777.3.peg.3646"/>
<dbReference type="InterPro" id="IPR016181">
    <property type="entry name" value="Acyl_CoA_acyltransferase"/>
</dbReference>
<organism evidence="2 3">
    <name type="scientific">Deinococcus peraridilitoris (strain DSM 19664 / LMG 22246 / CIP 109416 / KR-200)</name>
    <dbReference type="NCBI Taxonomy" id="937777"/>
    <lineage>
        <taxon>Bacteria</taxon>
        <taxon>Thermotogati</taxon>
        <taxon>Deinococcota</taxon>
        <taxon>Deinococci</taxon>
        <taxon>Deinococcales</taxon>
        <taxon>Deinococcaceae</taxon>
        <taxon>Deinococcus</taxon>
    </lineage>
</organism>
<reference evidence="3" key="1">
    <citation type="submission" date="2012-03" db="EMBL/GenBank/DDBJ databases">
        <title>Complete sequence of chromosome of Deinococcus peraridilitoris DSM 19664.</title>
        <authorList>
            <person name="Lucas S."/>
            <person name="Copeland A."/>
            <person name="Lapidus A."/>
            <person name="Glavina del Rio T."/>
            <person name="Dalin E."/>
            <person name="Tice H."/>
            <person name="Bruce D."/>
            <person name="Goodwin L."/>
            <person name="Pitluck S."/>
            <person name="Peters L."/>
            <person name="Mikhailova N."/>
            <person name="Lu M."/>
            <person name="Kyrpides N."/>
            <person name="Mavromatis K."/>
            <person name="Ivanova N."/>
            <person name="Brettin T."/>
            <person name="Detter J.C."/>
            <person name="Han C."/>
            <person name="Larimer F."/>
            <person name="Land M."/>
            <person name="Hauser L."/>
            <person name="Markowitz V."/>
            <person name="Cheng J.-F."/>
            <person name="Hugenholtz P."/>
            <person name="Woyke T."/>
            <person name="Wu D."/>
            <person name="Pukall R."/>
            <person name="Steenblock K."/>
            <person name="Brambilla E."/>
            <person name="Klenk H.-P."/>
            <person name="Eisen J.A."/>
        </authorList>
    </citation>
    <scope>NUCLEOTIDE SEQUENCE [LARGE SCALE GENOMIC DNA]</scope>
    <source>
        <strain evidence="3">DSM 19664 / LMG 22246 / CIP 109416 / KR-200</strain>
    </source>
</reference>
<evidence type="ECO:0000313" key="2">
    <source>
        <dbReference type="EMBL" id="AFZ69060.1"/>
    </source>
</evidence>
<protein>
    <recommendedName>
        <fullName evidence="1">N-acetyltransferase domain-containing protein</fullName>
    </recommendedName>
</protein>
<dbReference type="HOGENOM" id="CLU_061573_1_0_0"/>
<dbReference type="EMBL" id="CP003382">
    <property type="protein sequence ID" value="AFZ69060.1"/>
    <property type="molecule type" value="Genomic_DNA"/>
</dbReference>